<gene>
    <name evidence="2" type="primary">csf1b</name>
</gene>
<dbReference type="Pfam" id="PF05337">
    <property type="entry name" value="CSF-1"/>
    <property type="match status" value="1"/>
</dbReference>
<dbReference type="PANTHER" id="PTHR10058">
    <property type="entry name" value="MACROPHAGE COLONY STIMULATING FACTOR"/>
    <property type="match status" value="1"/>
</dbReference>
<dbReference type="PANTHER" id="PTHR10058:SF0">
    <property type="entry name" value="MACROPHAGE COLONY-STIMULATING FACTOR 1"/>
    <property type="match status" value="1"/>
</dbReference>
<feature type="transmembrane region" description="Helical" evidence="1">
    <location>
        <begin position="226"/>
        <end position="248"/>
    </location>
</feature>
<evidence type="ECO:0000313" key="2">
    <source>
        <dbReference type="Ensembl" id="ENSDCDP00010039573.1"/>
    </source>
</evidence>
<dbReference type="InterPro" id="IPR008001">
    <property type="entry name" value="MCSF-1"/>
</dbReference>
<sequence length="285" mass="32512">MTTNKLQNILQNAKVKSVCVLVLLCVSLTMGDVRGPCRHSLTKDHLLHIRRLMNNQLQSGCTIAYTFIERGSLSKVCYVKAALPWILDLFSTHFRYTRNSENSQRVRTLRAVILNLYSQQCIPAIDEELEEDPVAFERQYKSSPIEALLRVEEVLAFYLDIISQSRGPVDWKCETEYAQHEVLRAATSIPPTDIQTYLPDISVEMSAAQRVKESYGESNMQDYYKLGFVAMTACCGVILPLTICCFVMSKNHERILHRHQATSGCRNKRLDASEEEVEMEELPDV</sequence>
<dbReference type="GeneTree" id="ENSGT00390000015805"/>
<dbReference type="InterPro" id="IPR009079">
    <property type="entry name" value="4_helix_cytokine-like_core"/>
</dbReference>
<proteinExistence type="predicted"/>
<evidence type="ECO:0008006" key="4">
    <source>
        <dbReference type="Google" id="ProtNLM"/>
    </source>
</evidence>
<keyword evidence="1" id="KW-1133">Transmembrane helix</keyword>
<organism evidence="2 3">
    <name type="scientific">Denticeps clupeoides</name>
    <name type="common">denticle herring</name>
    <dbReference type="NCBI Taxonomy" id="299321"/>
    <lineage>
        <taxon>Eukaryota</taxon>
        <taxon>Metazoa</taxon>
        <taxon>Chordata</taxon>
        <taxon>Craniata</taxon>
        <taxon>Vertebrata</taxon>
        <taxon>Euteleostomi</taxon>
        <taxon>Actinopterygii</taxon>
        <taxon>Neopterygii</taxon>
        <taxon>Teleostei</taxon>
        <taxon>Clupei</taxon>
        <taxon>Clupeiformes</taxon>
        <taxon>Denticipitoidei</taxon>
        <taxon>Denticipitidae</taxon>
        <taxon>Denticeps</taxon>
    </lineage>
</organism>
<dbReference type="Gene3D" id="1.20.1250.10">
    <property type="match status" value="1"/>
</dbReference>
<reference evidence="2 3" key="1">
    <citation type="submission" date="2020-06" db="EMBL/GenBank/DDBJ databases">
        <authorList>
            <consortium name="Wellcome Sanger Institute Data Sharing"/>
        </authorList>
    </citation>
    <scope>NUCLEOTIDE SEQUENCE [LARGE SCALE GENOMIC DNA]</scope>
</reference>
<dbReference type="Ensembl" id="ENSDCDT00010049355.1">
    <property type="protein sequence ID" value="ENSDCDP00010039573.1"/>
    <property type="gene ID" value="ENSDCDG00010025436.1"/>
</dbReference>
<keyword evidence="1" id="KW-0472">Membrane</keyword>
<protein>
    <recommendedName>
        <fullName evidence="4">Colony stimulating factor 1b (macrophage)</fullName>
    </recommendedName>
</protein>
<dbReference type="AlphaFoldDB" id="A0AAY4D2G0"/>
<dbReference type="FunFam" id="1.20.1250.10:FF:000056">
    <property type="entry name" value="Colony-stimulating factor 1b (macrophage)"/>
    <property type="match status" value="1"/>
</dbReference>
<evidence type="ECO:0000313" key="3">
    <source>
        <dbReference type="Proteomes" id="UP000694580"/>
    </source>
</evidence>
<dbReference type="RefSeq" id="XP_028849650.1">
    <property type="nucleotide sequence ID" value="XM_028993817.1"/>
</dbReference>
<reference evidence="2" key="2">
    <citation type="submission" date="2025-08" db="UniProtKB">
        <authorList>
            <consortium name="Ensembl"/>
        </authorList>
    </citation>
    <scope>IDENTIFICATION</scope>
</reference>
<dbReference type="GeneID" id="114798269"/>
<dbReference type="SUPFAM" id="SSF47266">
    <property type="entry name" value="4-helical cytokines"/>
    <property type="match status" value="1"/>
</dbReference>
<keyword evidence="1" id="KW-0812">Transmembrane</keyword>
<dbReference type="GO" id="GO:0008083">
    <property type="term" value="F:growth factor activity"/>
    <property type="evidence" value="ECO:0007669"/>
    <property type="project" value="InterPro"/>
</dbReference>
<keyword evidence="3" id="KW-1185">Reference proteome</keyword>
<dbReference type="GO" id="GO:0005615">
    <property type="term" value="C:extracellular space"/>
    <property type="evidence" value="ECO:0007669"/>
    <property type="project" value="TreeGrafter"/>
</dbReference>
<dbReference type="GO" id="GO:0005125">
    <property type="term" value="F:cytokine activity"/>
    <property type="evidence" value="ECO:0007669"/>
    <property type="project" value="InterPro"/>
</dbReference>
<dbReference type="Proteomes" id="UP000694580">
    <property type="component" value="Chromosome 10"/>
</dbReference>
<reference evidence="2" key="3">
    <citation type="submission" date="2025-09" db="UniProtKB">
        <authorList>
            <consortium name="Ensembl"/>
        </authorList>
    </citation>
    <scope>IDENTIFICATION</scope>
</reference>
<accession>A0AAY4D2G0</accession>
<evidence type="ECO:0000256" key="1">
    <source>
        <dbReference type="SAM" id="Phobius"/>
    </source>
</evidence>
<dbReference type="GO" id="GO:0016020">
    <property type="term" value="C:membrane"/>
    <property type="evidence" value="ECO:0007669"/>
    <property type="project" value="InterPro"/>
</dbReference>
<name>A0AAY4D2G0_9TELE</name>